<proteinExistence type="predicted"/>
<dbReference type="EMBL" id="JBJUIK010000008">
    <property type="protein sequence ID" value="KAL3520390.1"/>
    <property type="molecule type" value="Genomic_DNA"/>
</dbReference>
<dbReference type="Proteomes" id="UP001630127">
    <property type="component" value="Unassembled WGS sequence"/>
</dbReference>
<sequence>MPGGVFRERGRGRGDASTSKKRKVDEGPSEVVEHTSTQASQQGPVEGTEQMDETGSVHEEDFEESQHWGANYYNLVVKEANESDNIA</sequence>
<keyword evidence="3" id="KW-1185">Reference proteome</keyword>
<comment type="caution">
    <text evidence="2">The sequence shown here is derived from an EMBL/GenBank/DDBJ whole genome shotgun (WGS) entry which is preliminary data.</text>
</comment>
<evidence type="ECO:0000313" key="3">
    <source>
        <dbReference type="Proteomes" id="UP001630127"/>
    </source>
</evidence>
<feature type="compositionally biased region" description="Basic and acidic residues" evidence="1">
    <location>
        <begin position="1"/>
        <end position="14"/>
    </location>
</feature>
<evidence type="ECO:0000256" key="1">
    <source>
        <dbReference type="SAM" id="MobiDB-lite"/>
    </source>
</evidence>
<protein>
    <submittedName>
        <fullName evidence="2">Uncharacterized protein</fullName>
    </submittedName>
</protein>
<dbReference type="AlphaFoldDB" id="A0ABD2ZPV5"/>
<organism evidence="2 3">
    <name type="scientific">Cinchona calisaya</name>
    <dbReference type="NCBI Taxonomy" id="153742"/>
    <lineage>
        <taxon>Eukaryota</taxon>
        <taxon>Viridiplantae</taxon>
        <taxon>Streptophyta</taxon>
        <taxon>Embryophyta</taxon>
        <taxon>Tracheophyta</taxon>
        <taxon>Spermatophyta</taxon>
        <taxon>Magnoliopsida</taxon>
        <taxon>eudicotyledons</taxon>
        <taxon>Gunneridae</taxon>
        <taxon>Pentapetalae</taxon>
        <taxon>asterids</taxon>
        <taxon>lamiids</taxon>
        <taxon>Gentianales</taxon>
        <taxon>Rubiaceae</taxon>
        <taxon>Cinchonoideae</taxon>
        <taxon>Cinchoneae</taxon>
        <taxon>Cinchona</taxon>
    </lineage>
</organism>
<evidence type="ECO:0000313" key="2">
    <source>
        <dbReference type="EMBL" id="KAL3520390.1"/>
    </source>
</evidence>
<feature type="compositionally biased region" description="Polar residues" evidence="1">
    <location>
        <begin position="34"/>
        <end position="43"/>
    </location>
</feature>
<accession>A0ABD2ZPV5</accession>
<feature type="region of interest" description="Disordered" evidence="1">
    <location>
        <begin position="1"/>
        <end position="69"/>
    </location>
</feature>
<reference evidence="2 3" key="1">
    <citation type="submission" date="2024-11" db="EMBL/GenBank/DDBJ databases">
        <title>A near-complete genome assembly of Cinchona calisaya.</title>
        <authorList>
            <person name="Lian D.C."/>
            <person name="Zhao X.W."/>
            <person name="Wei L."/>
        </authorList>
    </citation>
    <scope>NUCLEOTIDE SEQUENCE [LARGE SCALE GENOMIC DNA]</scope>
    <source>
        <tissue evidence="2">Nenye</tissue>
    </source>
</reference>
<gene>
    <name evidence="2" type="ORF">ACH5RR_018539</name>
</gene>
<name>A0ABD2ZPV5_9GENT</name>